<evidence type="ECO:0000313" key="9">
    <source>
        <dbReference type="EMBL" id="KAJ8540167.1"/>
    </source>
</evidence>
<comment type="similarity">
    <text evidence="2">Belongs to the FLZ family.</text>
</comment>
<keyword evidence="5" id="KW-0862">Zinc</keyword>
<evidence type="ECO:0000256" key="4">
    <source>
        <dbReference type="ARBA" id="ARBA00022723"/>
    </source>
</evidence>
<dbReference type="OrthoDB" id="1925036at2759"/>
<dbReference type="Proteomes" id="UP001152561">
    <property type="component" value="Unassembled WGS sequence"/>
</dbReference>
<evidence type="ECO:0000259" key="8">
    <source>
        <dbReference type="PROSITE" id="PS51795"/>
    </source>
</evidence>
<proteinExistence type="inferred from homology"/>
<dbReference type="PANTHER" id="PTHR33059:SF106">
    <property type="entry name" value="FLZ-TYPE DOMAIN-CONTAINING PROTEIN"/>
    <property type="match status" value="1"/>
</dbReference>
<feature type="compositionally biased region" description="Basic and acidic residues" evidence="7">
    <location>
        <begin position="146"/>
        <end position="167"/>
    </location>
</feature>
<dbReference type="AlphaFoldDB" id="A0A9Q1LLZ0"/>
<accession>A0A9Q1LLZ0</accession>
<evidence type="ECO:0000256" key="1">
    <source>
        <dbReference type="ARBA" id="ARBA00004496"/>
    </source>
</evidence>
<dbReference type="PANTHER" id="PTHR33059">
    <property type="entry name" value="FCS-LIKE ZINC FINGER 5"/>
    <property type="match status" value="1"/>
</dbReference>
<protein>
    <recommendedName>
        <fullName evidence="8">FLZ-type domain-containing protein</fullName>
    </recommendedName>
</protein>
<sequence length="187" mass="21430">MKDNRRISKKIIYKIRLKKEKKMMVGKRGRPVIRRTTSMTGITVDVVNDGGREPSDHGTNKLLIVDEFKANKNGLYAHNHDHQVHVALSRYHHRSSSEGLQIDQTAHFLTTCGLCNRKLAPCQDIYMYRGDSAFCSMECREQQMKKDERKEKSKLILQKKTENHHNYSDLPSADSENSSKSKTIAAA</sequence>
<gene>
    <name evidence="9" type="ORF">K7X08_026556</name>
</gene>
<organism evidence="9 10">
    <name type="scientific">Anisodus acutangulus</name>
    <dbReference type="NCBI Taxonomy" id="402998"/>
    <lineage>
        <taxon>Eukaryota</taxon>
        <taxon>Viridiplantae</taxon>
        <taxon>Streptophyta</taxon>
        <taxon>Embryophyta</taxon>
        <taxon>Tracheophyta</taxon>
        <taxon>Spermatophyta</taxon>
        <taxon>Magnoliopsida</taxon>
        <taxon>eudicotyledons</taxon>
        <taxon>Gunneridae</taxon>
        <taxon>Pentapetalae</taxon>
        <taxon>asterids</taxon>
        <taxon>lamiids</taxon>
        <taxon>Solanales</taxon>
        <taxon>Solanaceae</taxon>
        <taxon>Solanoideae</taxon>
        <taxon>Hyoscyameae</taxon>
        <taxon>Anisodus</taxon>
    </lineage>
</organism>
<dbReference type="GO" id="GO:0008270">
    <property type="term" value="F:zinc ion binding"/>
    <property type="evidence" value="ECO:0007669"/>
    <property type="project" value="UniProtKB-KW"/>
</dbReference>
<keyword evidence="3" id="KW-0963">Cytoplasm</keyword>
<comment type="caution">
    <text evidence="9">The sequence shown here is derived from an EMBL/GenBank/DDBJ whole genome shotgun (WGS) entry which is preliminary data.</text>
</comment>
<evidence type="ECO:0000256" key="6">
    <source>
        <dbReference type="PROSITE-ProRule" id="PRU01131"/>
    </source>
</evidence>
<feature type="compositionally biased region" description="Polar residues" evidence="7">
    <location>
        <begin position="174"/>
        <end position="187"/>
    </location>
</feature>
<name>A0A9Q1LLZ0_9SOLA</name>
<feature type="region of interest" description="Disordered" evidence="7">
    <location>
        <begin position="146"/>
        <end position="187"/>
    </location>
</feature>
<feature type="domain" description="FLZ-type" evidence="8">
    <location>
        <begin position="107"/>
        <end position="151"/>
    </location>
</feature>
<dbReference type="Pfam" id="PF04570">
    <property type="entry name" value="zf-FLZ"/>
    <property type="match status" value="1"/>
</dbReference>
<evidence type="ECO:0000313" key="10">
    <source>
        <dbReference type="Proteomes" id="UP001152561"/>
    </source>
</evidence>
<reference evidence="10" key="1">
    <citation type="journal article" date="2023" name="Proc. Natl. Acad. Sci. U.S.A.">
        <title>Genomic and structural basis for evolution of tropane alkaloid biosynthesis.</title>
        <authorList>
            <person name="Wanga Y.-J."/>
            <person name="Taina T."/>
            <person name="Yua J.-Y."/>
            <person name="Lia J."/>
            <person name="Xua B."/>
            <person name="Chenc J."/>
            <person name="D'Auriad J.C."/>
            <person name="Huanga J.-P."/>
            <person name="Huanga S.-X."/>
        </authorList>
    </citation>
    <scope>NUCLEOTIDE SEQUENCE [LARGE SCALE GENOMIC DNA]</scope>
    <source>
        <strain evidence="10">cv. KIB-2019</strain>
    </source>
</reference>
<evidence type="ECO:0000256" key="7">
    <source>
        <dbReference type="SAM" id="MobiDB-lite"/>
    </source>
</evidence>
<keyword evidence="10" id="KW-1185">Reference proteome</keyword>
<evidence type="ECO:0000256" key="2">
    <source>
        <dbReference type="ARBA" id="ARBA00009374"/>
    </source>
</evidence>
<evidence type="ECO:0000256" key="3">
    <source>
        <dbReference type="ARBA" id="ARBA00022490"/>
    </source>
</evidence>
<comment type="subcellular location">
    <subcellularLocation>
        <location evidence="1">Cytoplasm</location>
    </subcellularLocation>
</comment>
<keyword evidence="4" id="KW-0479">Metal-binding</keyword>
<feature type="zinc finger region" description="FLZ-type" evidence="6">
    <location>
        <begin position="107"/>
        <end position="151"/>
    </location>
</feature>
<dbReference type="EMBL" id="JAJAGQ010000016">
    <property type="protein sequence ID" value="KAJ8540167.1"/>
    <property type="molecule type" value="Genomic_DNA"/>
</dbReference>
<dbReference type="PROSITE" id="PS51795">
    <property type="entry name" value="ZF_FLZ"/>
    <property type="match status" value="1"/>
</dbReference>
<evidence type="ECO:0000256" key="5">
    <source>
        <dbReference type="ARBA" id="ARBA00022771"/>
    </source>
</evidence>
<dbReference type="InterPro" id="IPR007650">
    <property type="entry name" value="Zf-FLZ_dom"/>
</dbReference>
<keyword evidence="5" id="KW-0863">Zinc-finger</keyword>
<dbReference type="GO" id="GO:0005737">
    <property type="term" value="C:cytoplasm"/>
    <property type="evidence" value="ECO:0007669"/>
    <property type="project" value="UniProtKB-SubCell"/>
</dbReference>